<dbReference type="InterPro" id="IPR006059">
    <property type="entry name" value="SBP"/>
</dbReference>
<accession>A0ABQ2D5V0</accession>
<dbReference type="SUPFAM" id="SSF53850">
    <property type="entry name" value="Periplasmic binding protein-like II"/>
    <property type="match status" value="1"/>
</dbReference>
<name>A0ABQ2D5V0_9DEIO</name>
<proteinExistence type="predicted"/>
<evidence type="ECO:0000313" key="3">
    <source>
        <dbReference type="Proteomes" id="UP000632222"/>
    </source>
</evidence>
<evidence type="ECO:0000313" key="2">
    <source>
        <dbReference type="EMBL" id="GGJ47260.1"/>
    </source>
</evidence>
<dbReference type="EMBL" id="BMOD01000017">
    <property type="protein sequence ID" value="GGJ47260.1"/>
    <property type="molecule type" value="Genomic_DNA"/>
</dbReference>
<evidence type="ECO:0000256" key="1">
    <source>
        <dbReference type="SAM" id="SignalP"/>
    </source>
</evidence>
<gene>
    <name evidence="2" type="ORF">GCM10008938_36580</name>
</gene>
<sequence>MKTPLYRTLALVSLSLASASAAPTKVVFWDFFGGGDGDRMKQIVDKFNKSQSDIVVERTTLPWGVPFYTKIHTSVVSGDTPDVITYHLSRMTTGIKNGDFRAITTEEMAEAGIKLSDFQQNLVKNQAALAKSITGKSDVYGLPLDTHTLVLYYNKDILAKAGLLDSKGQPKGLNTLEGFTAALQAIKDKTGMLPASTASSQDPSSVWRIWYTLFLQSGGKLVSGGKLSLKDMDTKGVAALNTMVDWTKGGLIGKNATYPAMVALFSAGRAGFMINGNWEVPTFVDLKKSGKLSFDYGIVPFPKLGQNQQTWADSHMLAIPANAKKPMTKDKLNATLKFIDFVANNSLDWAGGGHIPAYLPTQNSAAYKSLQPVAQYSARAAKDVMPDPALPIFGAAGPFFDALGNSLTPALNGQLTSEAAIDKFKQQLTDLSK</sequence>
<dbReference type="RefSeq" id="WP_189005118.1">
    <property type="nucleotide sequence ID" value="NZ_BMOD01000017.1"/>
</dbReference>
<dbReference type="Proteomes" id="UP000632222">
    <property type="component" value="Unassembled WGS sequence"/>
</dbReference>
<feature type="signal peptide" evidence="1">
    <location>
        <begin position="1"/>
        <end position="21"/>
    </location>
</feature>
<organism evidence="2 3">
    <name type="scientific">Deinococcus roseus</name>
    <dbReference type="NCBI Taxonomy" id="392414"/>
    <lineage>
        <taxon>Bacteria</taxon>
        <taxon>Thermotogati</taxon>
        <taxon>Deinococcota</taxon>
        <taxon>Deinococci</taxon>
        <taxon>Deinococcales</taxon>
        <taxon>Deinococcaceae</taxon>
        <taxon>Deinococcus</taxon>
    </lineage>
</organism>
<dbReference type="Pfam" id="PF01547">
    <property type="entry name" value="SBP_bac_1"/>
    <property type="match status" value="1"/>
</dbReference>
<protein>
    <submittedName>
        <fullName evidence="2">ABC transporter substrate-binding protein</fullName>
    </submittedName>
</protein>
<dbReference type="InterPro" id="IPR050490">
    <property type="entry name" value="Bact_solute-bd_prot1"/>
</dbReference>
<dbReference type="PANTHER" id="PTHR43649">
    <property type="entry name" value="ARABINOSE-BINDING PROTEIN-RELATED"/>
    <property type="match status" value="1"/>
</dbReference>
<keyword evidence="3" id="KW-1185">Reference proteome</keyword>
<dbReference type="PANTHER" id="PTHR43649:SF14">
    <property type="entry name" value="BLR3389 PROTEIN"/>
    <property type="match status" value="1"/>
</dbReference>
<dbReference type="Gene3D" id="3.40.190.10">
    <property type="entry name" value="Periplasmic binding protein-like II"/>
    <property type="match status" value="1"/>
</dbReference>
<keyword evidence="1" id="KW-0732">Signal</keyword>
<feature type="chain" id="PRO_5045354103" evidence="1">
    <location>
        <begin position="22"/>
        <end position="433"/>
    </location>
</feature>
<reference evidence="3" key="1">
    <citation type="journal article" date="2019" name="Int. J. Syst. Evol. Microbiol.">
        <title>The Global Catalogue of Microorganisms (GCM) 10K type strain sequencing project: providing services to taxonomists for standard genome sequencing and annotation.</title>
        <authorList>
            <consortium name="The Broad Institute Genomics Platform"/>
            <consortium name="The Broad Institute Genome Sequencing Center for Infectious Disease"/>
            <person name="Wu L."/>
            <person name="Ma J."/>
        </authorList>
    </citation>
    <scope>NUCLEOTIDE SEQUENCE [LARGE SCALE GENOMIC DNA]</scope>
    <source>
        <strain evidence="3">JCM 14370</strain>
    </source>
</reference>
<comment type="caution">
    <text evidence="2">The sequence shown here is derived from an EMBL/GenBank/DDBJ whole genome shotgun (WGS) entry which is preliminary data.</text>
</comment>